<sequence>MPLSQSLVFTCCPRHLHHIIALQEWCFMCVVILLLLRRWKGGAVVDNCWSSSIA</sequence>
<keyword evidence="1" id="KW-0812">Transmembrane</keyword>
<protein>
    <submittedName>
        <fullName evidence="2">Uncharacterized protein</fullName>
    </submittedName>
</protein>
<proteinExistence type="predicted"/>
<dbReference type="AlphaFoldDB" id="K4ANS4"/>
<dbReference type="EMBL" id="AGNK02005453">
    <property type="status" value="NOT_ANNOTATED_CDS"/>
    <property type="molecule type" value="Genomic_DNA"/>
</dbReference>
<keyword evidence="1" id="KW-1133">Transmembrane helix</keyword>
<dbReference type="Gramene" id="KQK87875">
    <property type="protein sequence ID" value="KQK87875"/>
    <property type="gene ID" value="SETIT_040571mg"/>
</dbReference>
<feature type="transmembrane region" description="Helical" evidence="1">
    <location>
        <begin position="16"/>
        <end position="36"/>
    </location>
</feature>
<organism evidence="2 3">
    <name type="scientific">Setaria italica</name>
    <name type="common">Foxtail millet</name>
    <name type="synonym">Panicum italicum</name>
    <dbReference type="NCBI Taxonomy" id="4555"/>
    <lineage>
        <taxon>Eukaryota</taxon>
        <taxon>Viridiplantae</taxon>
        <taxon>Streptophyta</taxon>
        <taxon>Embryophyta</taxon>
        <taxon>Tracheophyta</taxon>
        <taxon>Spermatophyta</taxon>
        <taxon>Magnoliopsida</taxon>
        <taxon>Liliopsida</taxon>
        <taxon>Poales</taxon>
        <taxon>Poaceae</taxon>
        <taxon>PACMAD clade</taxon>
        <taxon>Panicoideae</taxon>
        <taxon>Panicodae</taxon>
        <taxon>Paniceae</taxon>
        <taxon>Cenchrinae</taxon>
        <taxon>Setaria</taxon>
    </lineage>
</organism>
<evidence type="ECO:0000256" key="1">
    <source>
        <dbReference type="SAM" id="Phobius"/>
    </source>
</evidence>
<dbReference type="HOGENOM" id="CLU_3054010_0_0_1"/>
<keyword evidence="1" id="KW-0472">Membrane</keyword>
<reference evidence="3" key="1">
    <citation type="journal article" date="2012" name="Nat. Biotechnol.">
        <title>Reference genome sequence of the model plant Setaria.</title>
        <authorList>
            <person name="Bennetzen J.L."/>
            <person name="Schmutz J."/>
            <person name="Wang H."/>
            <person name="Percifield R."/>
            <person name="Hawkins J."/>
            <person name="Pontaroli A.C."/>
            <person name="Estep M."/>
            <person name="Feng L."/>
            <person name="Vaughn J.N."/>
            <person name="Grimwood J."/>
            <person name="Jenkins J."/>
            <person name="Barry K."/>
            <person name="Lindquist E."/>
            <person name="Hellsten U."/>
            <person name="Deshpande S."/>
            <person name="Wang X."/>
            <person name="Wu X."/>
            <person name="Mitros T."/>
            <person name="Triplett J."/>
            <person name="Yang X."/>
            <person name="Ye C.Y."/>
            <person name="Mauro-Herrera M."/>
            <person name="Wang L."/>
            <person name="Li P."/>
            <person name="Sharma M."/>
            <person name="Sharma R."/>
            <person name="Ronald P.C."/>
            <person name="Panaud O."/>
            <person name="Kellogg E.A."/>
            <person name="Brutnell T.P."/>
            <person name="Doust A.N."/>
            <person name="Tuskan G.A."/>
            <person name="Rokhsar D."/>
            <person name="Devos K.M."/>
        </authorList>
    </citation>
    <scope>NUCLEOTIDE SEQUENCE [LARGE SCALE GENOMIC DNA]</scope>
    <source>
        <strain evidence="3">cv. Yugu1</strain>
    </source>
</reference>
<evidence type="ECO:0000313" key="3">
    <source>
        <dbReference type="Proteomes" id="UP000004995"/>
    </source>
</evidence>
<evidence type="ECO:0000313" key="2">
    <source>
        <dbReference type="EnsemblPlants" id="KQK87875"/>
    </source>
</evidence>
<accession>K4ANS4</accession>
<dbReference type="InParanoid" id="K4ANS4"/>
<reference evidence="2" key="2">
    <citation type="submission" date="2018-08" db="UniProtKB">
        <authorList>
            <consortium name="EnsemblPlants"/>
        </authorList>
    </citation>
    <scope>IDENTIFICATION</scope>
    <source>
        <strain evidence="2">Yugu1</strain>
    </source>
</reference>
<name>K4ANS4_SETIT</name>
<dbReference type="Proteomes" id="UP000004995">
    <property type="component" value="Unassembled WGS sequence"/>
</dbReference>
<dbReference type="EnsemblPlants" id="KQK87875">
    <property type="protein sequence ID" value="KQK87875"/>
    <property type="gene ID" value="SETIT_040571mg"/>
</dbReference>
<keyword evidence="3" id="KW-1185">Reference proteome</keyword>